<dbReference type="Pfam" id="PF21778">
    <property type="entry name" value="DUF6873"/>
    <property type="match status" value="1"/>
</dbReference>
<proteinExistence type="predicted"/>
<accession>A0A919VLK2</accession>
<evidence type="ECO:0000259" key="1">
    <source>
        <dbReference type="Pfam" id="PF21778"/>
    </source>
</evidence>
<comment type="caution">
    <text evidence="2">The sequence shown here is derived from an EMBL/GenBank/DDBJ whole genome shotgun (WGS) entry which is preliminary data.</text>
</comment>
<evidence type="ECO:0000313" key="2">
    <source>
        <dbReference type="EMBL" id="GIM28683.1"/>
    </source>
</evidence>
<sequence>MKCCFVDYRISFKEQSNLESIGLDVLKVSKFNKLYMAIDGHPDIQIHILDKNTLMVHPDIDKNFLNNLEKRNIKYIFSKKRLLEKYPDNIALNAVNLKDYFIHNLNNTDSNLLSLINHKKLISVKQGYTKCSCAIVNNKAIITSDKVIAKTLINEGFDILLLPPGDILLQGLDYGFIGGCCGLISPNKMAFFGDLRNYLYGELVLEFLDKYNIKPIYLSNGKLIDRGSILVL</sequence>
<dbReference type="Proteomes" id="UP000679179">
    <property type="component" value="Unassembled WGS sequence"/>
</dbReference>
<reference evidence="2" key="1">
    <citation type="submission" date="2021-03" db="EMBL/GenBank/DDBJ databases">
        <title>Taxonomic study of Clostridium polyendosporum from meadow-gley soil under rice.</title>
        <authorList>
            <person name="Kobayashi H."/>
            <person name="Tanizawa Y."/>
            <person name="Yagura M."/>
        </authorList>
    </citation>
    <scope>NUCLEOTIDE SEQUENCE</scope>
    <source>
        <strain evidence="2">JCM 30710</strain>
    </source>
</reference>
<feature type="domain" description="DUF6873" evidence="1">
    <location>
        <begin position="5"/>
        <end position="230"/>
    </location>
</feature>
<dbReference type="InterPro" id="IPR049238">
    <property type="entry name" value="DUF6873"/>
</dbReference>
<dbReference type="EMBL" id="BOPZ01000008">
    <property type="protein sequence ID" value="GIM28683.1"/>
    <property type="molecule type" value="Genomic_DNA"/>
</dbReference>
<evidence type="ECO:0000313" key="3">
    <source>
        <dbReference type="Proteomes" id="UP000679179"/>
    </source>
</evidence>
<gene>
    <name evidence="2" type="ORF">CPJCM30710_13490</name>
</gene>
<organism evidence="2 3">
    <name type="scientific">Clostridium polyendosporum</name>
    <dbReference type="NCBI Taxonomy" id="69208"/>
    <lineage>
        <taxon>Bacteria</taxon>
        <taxon>Bacillati</taxon>
        <taxon>Bacillota</taxon>
        <taxon>Clostridia</taxon>
        <taxon>Eubacteriales</taxon>
        <taxon>Clostridiaceae</taxon>
        <taxon>Clostridium</taxon>
    </lineage>
</organism>
<dbReference type="AlphaFoldDB" id="A0A919VLK2"/>
<protein>
    <recommendedName>
        <fullName evidence="1">DUF6873 domain-containing protein</fullName>
    </recommendedName>
</protein>
<dbReference type="RefSeq" id="WP_212903404.1">
    <property type="nucleotide sequence ID" value="NZ_BOPZ01000008.1"/>
</dbReference>
<name>A0A919VLK2_9CLOT</name>
<keyword evidence="3" id="KW-1185">Reference proteome</keyword>